<comment type="similarity">
    <text evidence="2">Belongs to the TspO/BZRP family.</text>
</comment>
<feature type="transmembrane region" description="Helical" evidence="6">
    <location>
        <begin position="144"/>
        <end position="165"/>
    </location>
</feature>
<feature type="transmembrane region" description="Helical" evidence="6">
    <location>
        <begin position="117"/>
        <end position="137"/>
    </location>
</feature>
<evidence type="ECO:0000256" key="5">
    <source>
        <dbReference type="ARBA" id="ARBA00023136"/>
    </source>
</evidence>
<dbReference type="InterPro" id="IPR038330">
    <property type="entry name" value="TspO/MBR-related_sf"/>
</dbReference>
<evidence type="ECO:0000256" key="6">
    <source>
        <dbReference type="SAM" id="Phobius"/>
    </source>
</evidence>
<gene>
    <name evidence="7" type="ORF">SAMN04489864_104222</name>
</gene>
<dbReference type="FunFam" id="1.20.1260.100:FF:000001">
    <property type="entry name" value="translocator protein 2"/>
    <property type="match status" value="1"/>
</dbReference>
<accession>A0A1I2WVF8</accession>
<dbReference type="EMBL" id="FOPP01000004">
    <property type="protein sequence ID" value="SFH03611.1"/>
    <property type="molecule type" value="Genomic_DNA"/>
</dbReference>
<organism evidence="7 8">
    <name type="scientific">Pedobacter insulae</name>
    <dbReference type="NCBI Taxonomy" id="414048"/>
    <lineage>
        <taxon>Bacteria</taxon>
        <taxon>Pseudomonadati</taxon>
        <taxon>Bacteroidota</taxon>
        <taxon>Sphingobacteriia</taxon>
        <taxon>Sphingobacteriales</taxon>
        <taxon>Sphingobacteriaceae</taxon>
        <taxon>Pedobacter</taxon>
    </lineage>
</organism>
<dbReference type="PANTHER" id="PTHR10057:SF0">
    <property type="entry name" value="TRANSLOCATOR PROTEIN"/>
    <property type="match status" value="1"/>
</dbReference>
<dbReference type="Proteomes" id="UP000199666">
    <property type="component" value="Unassembled WGS sequence"/>
</dbReference>
<feature type="transmembrane region" description="Helical" evidence="6">
    <location>
        <begin position="91"/>
        <end position="111"/>
    </location>
</feature>
<evidence type="ECO:0000256" key="3">
    <source>
        <dbReference type="ARBA" id="ARBA00022692"/>
    </source>
</evidence>
<keyword evidence="4 6" id="KW-1133">Transmembrane helix</keyword>
<dbReference type="PANTHER" id="PTHR10057">
    <property type="entry name" value="PERIPHERAL-TYPE BENZODIAZEPINE RECEPTOR"/>
    <property type="match status" value="1"/>
</dbReference>
<name>A0A1I2WVF8_9SPHI</name>
<keyword evidence="8" id="KW-1185">Reference proteome</keyword>
<comment type="subcellular location">
    <subcellularLocation>
        <location evidence="1">Membrane</location>
        <topology evidence="1">Multi-pass membrane protein</topology>
    </subcellularLocation>
</comment>
<dbReference type="Pfam" id="PF03073">
    <property type="entry name" value="TspO_MBR"/>
    <property type="match status" value="1"/>
</dbReference>
<keyword evidence="5 6" id="KW-0472">Membrane</keyword>
<evidence type="ECO:0000256" key="4">
    <source>
        <dbReference type="ARBA" id="ARBA00022989"/>
    </source>
</evidence>
<feature type="transmembrane region" description="Helical" evidence="6">
    <location>
        <begin position="58"/>
        <end position="79"/>
    </location>
</feature>
<reference evidence="7 8" key="1">
    <citation type="submission" date="2016-10" db="EMBL/GenBank/DDBJ databases">
        <authorList>
            <person name="de Groot N.N."/>
        </authorList>
    </citation>
    <scope>NUCLEOTIDE SEQUENCE [LARGE SCALE GENOMIC DNA]</scope>
    <source>
        <strain evidence="7 8">DSM 18684</strain>
    </source>
</reference>
<dbReference type="GO" id="GO:0016020">
    <property type="term" value="C:membrane"/>
    <property type="evidence" value="ECO:0007669"/>
    <property type="project" value="UniProtKB-SubCell"/>
</dbReference>
<protein>
    <submittedName>
        <fullName evidence="7">TspO and MBR related proteins</fullName>
    </submittedName>
</protein>
<dbReference type="CDD" id="cd15904">
    <property type="entry name" value="TSPO_MBR"/>
    <property type="match status" value="1"/>
</dbReference>
<evidence type="ECO:0000256" key="2">
    <source>
        <dbReference type="ARBA" id="ARBA00007524"/>
    </source>
</evidence>
<dbReference type="Gene3D" id="1.20.1260.100">
    <property type="entry name" value="TspO/MBR protein"/>
    <property type="match status" value="1"/>
</dbReference>
<feature type="transmembrane region" description="Helical" evidence="6">
    <location>
        <begin position="16"/>
        <end position="38"/>
    </location>
</feature>
<dbReference type="InterPro" id="IPR004307">
    <property type="entry name" value="TspO_MBR"/>
</dbReference>
<dbReference type="STRING" id="414048.SAMN04489864_104222"/>
<evidence type="ECO:0000313" key="7">
    <source>
        <dbReference type="EMBL" id="SFH03611.1"/>
    </source>
</evidence>
<evidence type="ECO:0000256" key="1">
    <source>
        <dbReference type="ARBA" id="ARBA00004141"/>
    </source>
</evidence>
<sequence>MLPLTRKHMTSKKFQILPFIICLLIPLAVGALGSFFTFESVKTWYTTLNKPSFNPPNNIFGPVWTTLYILMGIASYLVWKQRKTAAGYNRAILIYILQLILNLMWSFLFFYLQQIGFALIEIGVLWIFLVMNAILFYRIHKVAGLLYIPYILWVSFATYLTYSIYMLN</sequence>
<proteinExistence type="inferred from homology"/>
<dbReference type="AlphaFoldDB" id="A0A1I2WVF8"/>
<keyword evidence="3 6" id="KW-0812">Transmembrane</keyword>
<dbReference type="GO" id="GO:0033013">
    <property type="term" value="P:tetrapyrrole metabolic process"/>
    <property type="evidence" value="ECO:0007669"/>
    <property type="project" value="UniProtKB-ARBA"/>
</dbReference>
<evidence type="ECO:0000313" key="8">
    <source>
        <dbReference type="Proteomes" id="UP000199666"/>
    </source>
</evidence>
<dbReference type="PIRSF" id="PIRSF005859">
    <property type="entry name" value="PBR"/>
    <property type="match status" value="1"/>
</dbReference>